<dbReference type="GO" id="GO:0008168">
    <property type="term" value="F:methyltransferase activity"/>
    <property type="evidence" value="ECO:0007669"/>
    <property type="project" value="InterPro"/>
</dbReference>
<proteinExistence type="predicted"/>
<feature type="domain" description="Methyltransferase" evidence="1">
    <location>
        <begin position="94"/>
        <end position="172"/>
    </location>
</feature>
<sequence>MAEVSKVPSIFACPHCMQAFTPTAHGVVCPNGHTFDRAREGYLNLLIGGRLTSDAVPGDTPDSLAARRRFLSTGAYTPIANALAKVIEEIDGPVLDVGCGEGYYLSRIHSPHKHGIDISKQGIRMASKGFPEAHFAVGNAYRLPILDASCDAVFSVFAPHSHVEFQRVLSTCGQWVTVTPGAHHLQQMRPKRDSSIVERELRRDEPPEHAIHAQRIQFDLELSDASAHDLFSMTPLIWQTAADAAPVTQVSVDVWVASGFKS</sequence>
<dbReference type="Gene3D" id="3.40.50.150">
    <property type="entry name" value="Vaccinia Virus protein VP39"/>
    <property type="match status" value="1"/>
</dbReference>
<dbReference type="SUPFAM" id="SSF53335">
    <property type="entry name" value="S-adenosyl-L-methionine-dependent methyltransferases"/>
    <property type="match status" value="1"/>
</dbReference>
<organism evidence="3">
    <name type="scientific">freshwater metagenome</name>
    <dbReference type="NCBI Taxonomy" id="449393"/>
    <lineage>
        <taxon>unclassified sequences</taxon>
        <taxon>metagenomes</taxon>
        <taxon>ecological metagenomes</taxon>
    </lineage>
</organism>
<evidence type="ECO:0000259" key="2">
    <source>
        <dbReference type="Pfam" id="PF21302"/>
    </source>
</evidence>
<feature type="domain" description="23S rRNA (guanine(745)-N(1))-methyltransferase N-terminal" evidence="2">
    <location>
        <begin position="11"/>
        <end position="46"/>
    </location>
</feature>
<accession>A0A6J6DGZ4</accession>
<dbReference type="InterPro" id="IPR048647">
    <property type="entry name" value="RlmA_N"/>
</dbReference>
<dbReference type="EMBL" id="CAEZTQ010000001">
    <property type="protein sequence ID" value="CAB4562375.1"/>
    <property type="molecule type" value="Genomic_DNA"/>
</dbReference>
<dbReference type="CDD" id="cd02440">
    <property type="entry name" value="AdoMet_MTases"/>
    <property type="match status" value="1"/>
</dbReference>
<dbReference type="InterPro" id="IPR041698">
    <property type="entry name" value="Methyltransf_25"/>
</dbReference>
<reference evidence="3" key="1">
    <citation type="submission" date="2020-05" db="EMBL/GenBank/DDBJ databases">
        <authorList>
            <person name="Chiriac C."/>
            <person name="Salcher M."/>
            <person name="Ghai R."/>
            <person name="Kavagutti S V."/>
        </authorList>
    </citation>
    <scope>NUCLEOTIDE SEQUENCE</scope>
</reference>
<protein>
    <submittedName>
        <fullName evidence="3">Unannotated protein</fullName>
    </submittedName>
</protein>
<evidence type="ECO:0000313" key="3">
    <source>
        <dbReference type="EMBL" id="CAB4562375.1"/>
    </source>
</evidence>
<dbReference type="Pfam" id="PF13649">
    <property type="entry name" value="Methyltransf_25"/>
    <property type="match status" value="1"/>
</dbReference>
<gene>
    <name evidence="3" type="ORF">UFOPK1704_00005</name>
</gene>
<dbReference type="InterPro" id="IPR016718">
    <property type="entry name" value="rRNA_m1G-MeTrfase_A_prd"/>
</dbReference>
<dbReference type="Pfam" id="PF21302">
    <property type="entry name" value="Zn_ribbon_RlmA"/>
    <property type="match status" value="1"/>
</dbReference>
<name>A0A6J6DGZ4_9ZZZZ</name>
<evidence type="ECO:0000259" key="1">
    <source>
        <dbReference type="Pfam" id="PF13649"/>
    </source>
</evidence>
<dbReference type="AlphaFoldDB" id="A0A6J6DGZ4"/>
<dbReference type="PIRSF" id="PIRSF018249">
    <property type="entry name" value="MyrA_prd"/>
    <property type="match status" value="1"/>
</dbReference>
<dbReference type="InterPro" id="IPR029063">
    <property type="entry name" value="SAM-dependent_MTases_sf"/>
</dbReference>